<dbReference type="AlphaFoldDB" id="A0A1I5YJ72"/>
<dbReference type="GO" id="GO:0030246">
    <property type="term" value="F:carbohydrate binding"/>
    <property type="evidence" value="ECO:0007669"/>
    <property type="project" value="InterPro"/>
</dbReference>
<evidence type="ECO:0000259" key="2">
    <source>
        <dbReference type="Pfam" id="PF19313"/>
    </source>
</evidence>
<dbReference type="GO" id="GO:0016052">
    <property type="term" value="P:carbohydrate catabolic process"/>
    <property type="evidence" value="ECO:0007669"/>
    <property type="project" value="InterPro"/>
</dbReference>
<protein>
    <submittedName>
        <fullName evidence="3">Carbohydrate family 9 binding domain-like</fullName>
    </submittedName>
</protein>
<feature type="domain" description="DUF5916" evidence="2">
    <location>
        <begin position="237"/>
        <end position="647"/>
    </location>
</feature>
<dbReference type="Pfam" id="PF06452">
    <property type="entry name" value="CBM9_1"/>
    <property type="match status" value="1"/>
</dbReference>
<evidence type="ECO:0000259" key="1">
    <source>
        <dbReference type="Pfam" id="PF06452"/>
    </source>
</evidence>
<dbReference type="STRING" id="1079859.SAMN04515674_11936"/>
<organism evidence="3 4">
    <name type="scientific">Pseudarcicella hirudinis</name>
    <dbReference type="NCBI Taxonomy" id="1079859"/>
    <lineage>
        <taxon>Bacteria</taxon>
        <taxon>Pseudomonadati</taxon>
        <taxon>Bacteroidota</taxon>
        <taxon>Cytophagia</taxon>
        <taxon>Cytophagales</taxon>
        <taxon>Flectobacillaceae</taxon>
        <taxon>Pseudarcicella</taxon>
    </lineage>
</organism>
<feature type="domain" description="Carbohydrate-binding" evidence="1">
    <location>
        <begin position="40"/>
        <end position="202"/>
    </location>
</feature>
<dbReference type="Gene3D" id="2.60.40.1190">
    <property type="match status" value="1"/>
</dbReference>
<evidence type="ECO:0000313" key="4">
    <source>
        <dbReference type="Proteomes" id="UP000199306"/>
    </source>
</evidence>
<reference evidence="3 4" key="1">
    <citation type="submission" date="2016-10" db="EMBL/GenBank/DDBJ databases">
        <authorList>
            <person name="de Groot N.N."/>
        </authorList>
    </citation>
    <scope>NUCLEOTIDE SEQUENCE [LARGE SCALE GENOMIC DNA]</scope>
    <source>
        <strain evidence="4">E92,LMG 26720,CCM 7988</strain>
    </source>
</reference>
<name>A0A1I5YJ72_9BACT</name>
<gene>
    <name evidence="3" type="ORF">SAMN04515674_11936</name>
</gene>
<dbReference type="EMBL" id="FOXH01000019">
    <property type="protein sequence ID" value="SFQ44259.1"/>
    <property type="molecule type" value="Genomic_DNA"/>
</dbReference>
<dbReference type="Proteomes" id="UP000199306">
    <property type="component" value="Unassembled WGS sequence"/>
</dbReference>
<sequence>MSIKHLLHLLLTFITYIAFGQKKNEGFQIHVERTSAAISVDGVLNESAWTKAQTTSDFYMVTPVDTGLASVKTIVKLTYDNQNLYISAVCYNKFKGKNIVESLRRDFTFNKNDHFLISIDTFDDLTNGFTFGVNAAGAQWDGQVYEGSKVNANWDNKWQSATKSDDEKWVFEAAIPFKTMRYKAGIGRWGINFTRYDIKAGEKSSWAPVPRQFDPVTLAFTGVLLWDTPPPTPKNNISVIPYALSGVSKDFQAETNTSFRKDLGGDVKVAVTSSMNLDLTINPDFSQVDADRQITNLNRFKLFYPEKRQFFLENGDLFDNFGFDGLRPFFSRQIGLSLNPNTWLYEPVRIQYGLRLSGKLDKDWRLGLMNIQTESNSEASLPTQNFSIFSLQRKVFSRSNISLQLINKESFGLDEKLHPNSSKFNRNLALEYNLASKNNNWTGKVLYMKSFSPKDSSDSFVQAANVTYQNTNWYLSWQHEYVGKNYNAEVGFIQRTGYYKINPFAGYYFYPKNPHSKIANRAVSINSVFYWNKQNLTDNETTLSYAVTYKNRSAFLISGANSFIKLQAPYDPTNQGIPNITLPAGFDSRWTYGLVNYISTPQKMLTYSLLGRYGGYYANGNLLTISGELGYRFQPYMSFSVTYEYDHIRNIQIPDKNSMDGSIKTTSGVELWLITPKLDFTFTNKLFFTTFIQYNKQLSNLNINARLQWRYKPASDLFLVYTDNYFSDNLLAKNRAVVLKFTYWWNL</sequence>
<dbReference type="Pfam" id="PF19313">
    <property type="entry name" value="DUF5916"/>
    <property type="match status" value="1"/>
</dbReference>
<dbReference type="CDD" id="cd09618">
    <property type="entry name" value="CBM9_like_2"/>
    <property type="match status" value="1"/>
</dbReference>
<accession>A0A1I5YJ72</accession>
<dbReference type="InterPro" id="IPR010502">
    <property type="entry name" value="Carb-bd_dom_fam9"/>
</dbReference>
<keyword evidence="4" id="KW-1185">Reference proteome</keyword>
<dbReference type="GO" id="GO:0004553">
    <property type="term" value="F:hydrolase activity, hydrolyzing O-glycosyl compounds"/>
    <property type="evidence" value="ECO:0007669"/>
    <property type="project" value="InterPro"/>
</dbReference>
<evidence type="ECO:0000313" key="3">
    <source>
        <dbReference type="EMBL" id="SFQ44259.1"/>
    </source>
</evidence>
<proteinExistence type="predicted"/>
<dbReference type="RefSeq" id="WP_310586979.1">
    <property type="nucleotide sequence ID" value="NZ_FOXH01000019.1"/>
</dbReference>
<dbReference type="InterPro" id="IPR045670">
    <property type="entry name" value="DUF5916"/>
</dbReference>
<dbReference type="SUPFAM" id="SSF49344">
    <property type="entry name" value="CBD9-like"/>
    <property type="match status" value="1"/>
</dbReference>